<evidence type="ECO:0000256" key="1">
    <source>
        <dbReference type="SAM" id="SignalP"/>
    </source>
</evidence>
<feature type="signal peptide" evidence="1">
    <location>
        <begin position="1"/>
        <end position="17"/>
    </location>
</feature>
<dbReference type="RefSeq" id="XP_024082329.1">
    <property type="nucleotide sequence ID" value="XM_024226561.1"/>
</dbReference>
<proteinExistence type="predicted"/>
<evidence type="ECO:0000313" key="4">
    <source>
        <dbReference type="Proteomes" id="UP000494040"/>
    </source>
</evidence>
<evidence type="ECO:0000259" key="2">
    <source>
        <dbReference type="PROSITE" id="PS50835"/>
    </source>
</evidence>
<keyword evidence="4" id="KW-1185">Reference proteome</keyword>
<dbReference type="InterPro" id="IPR036179">
    <property type="entry name" value="Ig-like_dom_sf"/>
</dbReference>
<keyword evidence="1" id="KW-0732">Signal</keyword>
<feature type="domain" description="Ig-like" evidence="2">
    <location>
        <begin position="2"/>
        <end position="123"/>
    </location>
</feature>
<dbReference type="RefSeq" id="XP_014251499.1">
    <property type="nucleotide sequence ID" value="XM_014396013.2"/>
</dbReference>
<evidence type="ECO:0000313" key="3">
    <source>
        <dbReference type="EnsemblMetazoa" id="XP_014251499.1"/>
    </source>
</evidence>
<organism evidence="3 4">
    <name type="scientific">Cimex lectularius</name>
    <name type="common">Bed bug</name>
    <name type="synonym">Acanthia lectularia</name>
    <dbReference type="NCBI Taxonomy" id="79782"/>
    <lineage>
        <taxon>Eukaryota</taxon>
        <taxon>Metazoa</taxon>
        <taxon>Ecdysozoa</taxon>
        <taxon>Arthropoda</taxon>
        <taxon>Hexapoda</taxon>
        <taxon>Insecta</taxon>
        <taxon>Pterygota</taxon>
        <taxon>Neoptera</taxon>
        <taxon>Paraneoptera</taxon>
        <taxon>Hemiptera</taxon>
        <taxon>Heteroptera</taxon>
        <taxon>Panheteroptera</taxon>
        <taxon>Cimicomorpha</taxon>
        <taxon>Cimicidae</taxon>
        <taxon>Cimex</taxon>
    </lineage>
</organism>
<dbReference type="PANTHER" id="PTHR21261:SF15">
    <property type="entry name" value="BEATEN PATH IIIA, ISOFORM D-RELATED"/>
    <property type="match status" value="1"/>
</dbReference>
<feature type="chain" id="PRO_5035103589" description="Ig-like domain-containing protein" evidence="1">
    <location>
        <begin position="18"/>
        <end position="255"/>
    </location>
</feature>
<dbReference type="PROSITE" id="PS50835">
    <property type="entry name" value="IG_LIKE"/>
    <property type="match status" value="1"/>
</dbReference>
<dbReference type="KEGG" id="clec:106667795"/>
<dbReference type="InterPro" id="IPR007110">
    <property type="entry name" value="Ig-like_dom"/>
</dbReference>
<dbReference type="GeneID" id="106667795"/>
<dbReference type="Proteomes" id="UP000494040">
    <property type="component" value="Unassembled WGS sequence"/>
</dbReference>
<protein>
    <recommendedName>
        <fullName evidence="2">Ig-like domain-containing protein</fullName>
    </recommendedName>
</protein>
<name>A0A8I6TIA0_CIMLE</name>
<dbReference type="OrthoDB" id="6333371at2759"/>
<dbReference type="PANTHER" id="PTHR21261">
    <property type="entry name" value="BEAT PROTEIN"/>
    <property type="match status" value="1"/>
</dbReference>
<dbReference type="FunFam" id="2.60.40.10:FF:000437">
    <property type="entry name" value="Beat-IIIc, isoform A"/>
    <property type="match status" value="1"/>
</dbReference>
<dbReference type="AlphaFoldDB" id="A0A8I6TIA0"/>
<reference evidence="3" key="1">
    <citation type="submission" date="2022-01" db="UniProtKB">
        <authorList>
            <consortium name="EnsemblMetazoa"/>
        </authorList>
    </citation>
    <scope>IDENTIFICATION</scope>
</reference>
<sequence>MPWIVWILLSIATLGDSIKVKLVVPKFVKSGSTAILVCQYNLEGKKLYSVKWYRGNHEFFRYIPRDIPPMKSFHLHGINVDLLGSSAHQVTLLNVSKYIGGIISCEVSSDDTFSTATDSANLTVTDIRRPVLIIANNLLYPDVPFQINCSAQVTDPLPTITFYVENEKVEAKCMQQLGPGLVSLTLPKAYLNKLDNSIYTSPIRIRCEASVRESYNLSSSSIPIIPQTVLGEVSSAHSDLNKALLITLLAVFITL</sequence>
<dbReference type="EnsemblMetazoa" id="XM_024226561.1">
    <property type="protein sequence ID" value="XP_024082329.1"/>
    <property type="gene ID" value="LOC106667795"/>
</dbReference>
<accession>A0A8I6TIA0</accession>
<dbReference type="Gene3D" id="2.60.40.10">
    <property type="entry name" value="Immunoglobulins"/>
    <property type="match status" value="1"/>
</dbReference>
<dbReference type="SUPFAM" id="SSF48726">
    <property type="entry name" value="Immunoglobulin"/>
    <property type="match status" value="1"/>
</dbReference>
<dbReference type="InterPro" id="IPR013783">
    <property type="entry name" value="Ig-like_fold"/>
</dbReference>
<dbReference type="EnsemblMetazoa" id="XM_014396013.2">
    <property type="protein sequence ID" value="XP_014251499.1"/>
    <property type="gene ID" value="LOC106667795"/>
</dbReference>